<dbReference type="RefSeq" id="WP_013625261.1">
    <property type="nucleotide sequence ID" value="NC_015172.1"/>
</dbReference>
<evidence type="ECO:0000256" key="6">
    <source>
        <dbReference type="ARBA" id="ARBA00022741"/>
    </source>
</evidence>
<dbReference type="PIRSF" id="PIRSF001549">
    <property type="entry name" value="His-tRNA_synth"/>
    <property type="match status" value="1"/>
</dbReference>
<evidence type="ECO:0000256" key="4">
    <source>
        <dbReference type="ARBA" id="ARBA00022490"/>
    </source>
</evidence>
<dbReference type="InterPro" id="IPR036621">
    <property type="entry name" value="Anticodon-bd_dom_sf"/>
</dbReference>
<comment type="subunit">
    <text evidence="3 11">Homodimer.</text>
</comment>
<dbReference type="NCBIfam" id="TIGR00442">
    <property type="entry name" value="hisS"/>
    <property type="match status" value="1"/>
</dbReference>
<dbReference type="EC" id="6.1.1.21" evidence="11"/>
<dbReference type="GO" id="GO:0005737">
    <property type="term" value="C:cytoplasm"/>
    <property type="evidence" value="ECO:0007669"/>
    <property type="project" value="UniProtKB-SubCell"/>
</dbReference>
<dbReference type="InterPro" id="IPR045864">
    <property type="entry name" value="aa-tRNA-synth_II/BPL/LPL"/>
</dbReference>
<evidence type="ECO:0000256" key="10">
    <source>
        <dbReference type="ARBA" id="ARBA00047639"/>
    </source>
</evidence>
<evidence type="ECO:0000256" key="7">
    <source>
        <dbReference type="ARBA" id="ARBA00022840"/>
    </source>
</evidence>
<dbReference type="SUPFAM" id="SSF52954">
    <property type="entry name" value="Class II aaRS ABD-related"/>
    <property type="match status" value="1"/>
</dbReference>
<sequence>MKIQRPKGTQDIIPGIIEKWHVLEGQIRKICEEYGFQEIRTPIFEATELFQRGVGETTDIVNKEMYTFQDKGNRSMTLRPEGTAAVCRAFVENKLYALPQPVKLYYRGPMFRYENTQAGRFRQFSQFGAEVFGGEDPLVDAEVIQLVWELFNRLGLKDLVIQINSVGCPVCRAEHKSKLQAFLEPKKEELCADCQSRFDRNPLRILDCKSKHCKELIKGAPTILEMLCADCRDHFTKLQEYLEAVGIAYVVDAGMVRGLDYYRKTAFEVLVREIGAQSAICGGGRYDGLVEEIGGPSTPGIGFAMGIERVISALESQKIDIAAEQAESVTIIALGEAARLESFKLVSVLRKRGIKSFLDVLGRNMKSQMKAADRAGSKIAVIIGEDELARKTAVLRDMKTGGQAEIPLDLLAEKIEELFKRS</sequence>
<comment type="catalytic activity">
    <reaction evidence="10 11">
        <text>tRNA(His) + L-histidine + ATP = L-histidyl-tRNA(His) + AMP + diphosphate + H(+)</text>
        <dbReference type="Rhea" id="RHEA:17313"/>
        <dbReference type="Rhea" id="RHEA-COMP:9665"/>
        <dbReference type="Rhea" id="RHEA-COMP:9689"/>
        <dbReference type="ChEBI" id="CHEBI:15378"/>
        <dbReference type="ChEBI" id="CHEBI:30616"/>
        <dbReference type="ChEBI" id="CHEBI:33019"/>
        <dbReference type="ChEBI" id="CHEBI:57595"/>
        <dbReference type="ChEBI" id="CHEBI:78442"/>
        <dbReference type="ChEBI" id="CHEBI:78527"/>
        <dbReference type="ChEBI" id="CHEBI:456215"/>
        <dbReference type="EC" id="6.1.1.21"/>
    </reaction>
</comment>
<dbReference type="eggNOG" id="COG0124">
    <property type="taxonomic scope" value="Bacteria"/>
</dbReference>
<comment type="subcellular location">
    <subcellularLocation>
        <location evidence="1 11">Cytoplasm</location>
    </subcellularLocation>
</comment>
<evidence type="ECO:0000256" key="5">
    <source>
        <dbReference type="ARBA" id="ARBA00022598"/>
    </source>
</evidence>
<dbReference type="EMBL" id="CP002547">
    <property type="protein sequence ID" value="ADY56394.1"/>
    <property type="molecule type" value="Genomic_DNA"/>
</dbReference>
<dbReference type="InterPro" id="IPR004154">
    <property type="entry name" value="Anticodon-bd"/>
</dbReference>
<dbReference type="GO" id="GO:0005524">
    <property type="term" value="F:ATP binding"/>
    <property type="evidence" value="ECO:0007669"/>
    <property type="project" value="UniProtKB-UniRule"/>
</dbReference>
<dbReference type="PANTHER" id="PTHR43707">
    <property type="entry name" value="HISTIDYL-TRNA SYNTHETASE"/>
    <property type="match status" value="1"/>
</dbReference>
<dbReference type="HAMAP" id="MF_00127">
    <property type="entry name" value="His_tRNA_synth"/>
    <property type="match status" value="1"/>
</dbReference>
<keyword evidence="5 11" id="KW-0436">Ligase</keyword>
<dbReference type="GO" id="GO:0016740">
    <property type="term" value="F:transferase activity"/>
    <property type="evidence" value="ECO:0007669"/>
    <property type="project" value="UniProtKB-ARBA"/>
</dbReference>
<dbReference type="InterPro" id="IPR041715">
    <property type="entry name" value="HisRS-like_core"/>
</dbReference>
<evidence type="ECO:0000256" key="1">
    <source>
        <dbReference type="ARBA" id="ARBA00004496"/>
    </source>
</evidence>
<proteinExistence type="inferred from homology"/>
<keyword evidence="15" id="KW-1185">Reference proteome</keyword>
<evidence type="ECO:0000259" key="13">
    <source>
        <dbReference type="PROSITE" id="PS50862"/>
    </source>
</evidence>
<dbReference type="CDD" id="cd00773">
    <property type="entry name" value="HisRS-like_core"/>
    <property type="match status" value="1"/>
</dbReference>
<dbReference type="InterPro" id="IPR004516">
    <property type="entry name" value="HisRS/HisZ"/>
</dbReference>
<dbReference type="STRING" id="645991.Sgly_2103"/>
<gene>
    <name evidence="11" type="primary">hisS</name>
    <name evidence="14" type="ordered locus">Sgly_2103</name>
</gene>
<reference evidence="14 15" key="1">
    <citation type="journal article" date="2011" name="Stand. Genomic Sci.">
        <title>Complete genome sequence of Syntrophobotulus glycolicus type strain (FlGlyR).</title>
        <authorList>
            <person name="Han C."/>
            <person name="Mwirichia R."/>
            <person name="Chertkov O."/>
            <person name="Held B."/>
            <person name="Lapidus A."/>
            <person name="Nolan M."/>
            <person name="Lucas S."/>
            <person name="Hammon N."/>
            <person name="Deshpande S."/>
            <person name="Cheng J.F."/>
            <person name="Tapia R."/>
            <person name="Goodwin L."/>
            <person name="Pitluck S."/>
            <person name="Huntemann M."/>
            <person name="Liolios K."/>
            <person name="Ivanova N."/>
            <person name="Pagani I."/>
            <person name="Mavromatis K."/>
            <person name="Ovchinikova G."/>
            <person name="Pati A."/>
            <person name="Chen A."/>
            <person name="Palaniappan K."/>
            <person name="Land M."/>
            <person name="Hauser L."/>
            <person name="Brambilla E.M."/>
            <person name="Rohde M."/>
            <person name="Spring S."/>
            <person name="Sikorski J."/>
            <person name="Goker M."/>
            <person name="Woyke T."/>
            <person name="Bristow J."/>
            <person name="Eisen J.A."/>
            <person name="Markowitz V."/>
            <person name="Hugenholtz P."/>
            <person name="Kyrpides N.C."/>
            <person name="Klenk H.P."/>
            <person name="Detter J.C."/>
        </authorList>
    </citation>
    <scope>NUCLEOTIDE SEQUENCE [LARGE SCALE GENOMIC DNA]</scope>
    <source>
        <strain evidence="15">DSM 8271 / FlGlyR</strain>
    </source>
</reference>
<evidence type="ECO:0000256" key="3">
    <source>
        <dbReference type="ARBA" id="ARBA00011738"/>
    </source>
</evidence>
<evidence type="ECO:0000256" key="11">
    <source>
        <dbReference type="HAMAP-Rule" id="MF_00127"/>
    </source>
</evidence>
<dbReference type="PANTHER" id="PTHR43707:SF1">
    <property type="entry name" value="HISTIDINE--TRNA LIGASE, MITOCHONDRIAL-RELATED"/>
    <property type="match status" value="1"/>
</dbReference>
<accession>F0T250</accession>
<dbReference type="Pfam" id="PF13393">
    <property type="entry name" value="tRNA-synt_His"/>
    <property type="match status" value="1"/>
</dbReference>
<dbReference type="GO" id="GO:0004821">
    <property type="term" value="F:histidine-tRNA ligase activity"/>
    <property type="evidence" value="ECO:0007669"/>
    <property type="project" value="UniProtKB-UniRule"/>
</dbReference>
<reference evidence="15" key="2">
    <citation type="submission" date="2011-02" db="EMBL/GenBank/DDBJ databases">
        <title>The complete genome of Syntrophobotulus glycolicus DSM 8271.</title>
        <authorList>
            <person name="Lucas S."/>
            <person name="Copeland A."/>
            <person name="Lapidus A."/>
            <person name="Bruce D."/>
            <person name="Goodwin L."/>
            <person name="Pitluck S."/>
            <person name="Kyrpides N."/>
            <person name="Mavromatis K."/>
            <person name="Pagani I."/>
            <person name="Ivanova N."/>
            <person name="Mikhailova N."/>
            <person name="Chertkov O."/>
            <person name="Held B."/>
            <person name="Detter J.C."/>
            <person name="Tapia R."/>
            <person name="Han C."/>
            <person name="Land M."/>
            <person name="Hauser L."/>
            <person name="Markowitz V."/>
            <person name="Cheng J.-F."/>
            <person name="Hugenholtz P."/>
            <person name="Woyke T."/>
            <person name="Wu D."/>
            <person name="Spring S."/>
            <person name="Schroeder M."/>
            <person name="Brambilla E."/>
            <person name="Klenk H.-P."/>
            <person name="Eisen J.A."/>
        </authorList>
    </citation>
    <scope>NUCLEOTIDE SEQUENCE [LARGE SCALE GENOMIC DNA]</scope>
    <source>
        <strain evidence="15">DSM 8271 / FlGlyR</strain>
    </source>
</reference>
<dbReference type="KEGG" id="sgy:Sgly_2103"/>
<evidence type="ECO:0000256" key="8">
    <source>
        <dbReference type="ARBA" id="ARBA00022917"/>
    </source>
</evidence>
<feature type="binding site" evidence="12">
    <location>
        <position position="257"/>
    </location>
    <ligand>
        <name>L-histidine</name>
        <dbReference type="ChEBI" id="CHEBI:57595"/>
    </ligand>
</feature>
<dbReference type="AlphaFoldDB" id="F0T250"/>
<dbReference type="PROSITE" id="PS50862">
    <property type="entry name" value="AA_TRNA_LIGASE_II"/>
    <property type="match status" value="1"/>
</dbReference>
<keyword evidence="4 11" id="KW-0963">Cytoplasm</keyword>
<dbReference type="SUPFAM" id="SSF55681">
    <property type="entry name" value="Class II aaRS and biotin synthetases"/>
    <property type="match status" value="1"/>
</dbReference>
<keyword evidence="9 11" id="KW-0030">Aminoacyl-tRNA synthetase</keyword>
<dbReference type="Proteomes" id="UP000007488">
    <property type="component" value="Chromosome"/>
</dbReference>
<keyword evidence="7 11" id="KW-0067">ATP-binding</keyword>
<dbReference type="OrthoDB" id="9800814at2"/>
<evidence type="ECO:0000313" key="14">
    <source>
        <dbReference type="EMBL" id="ADY56394.1"/>
    </source>
</evidence>
<feature type="binding site" evidence="12">
    <location>
        <position position="112"/>
    </location>
    <ligand>
        <name>L-histidine</name>
        <dbReference type="ChEBI" id="CHEBI:57595"/>
    </ligand>
</feature>
<comment type="similarity">
    <text evidence="2 11">Belongs to the class-II aminoacyl-tRNA synthetase family.</text>
</comment>
<feature type="domain" description="Aminoacyl-transfer RNA synthetases class-II family profile" evidence="13">
    <location>
        <begin position="23"/>
        <end position="314"/>
    </location>
</feature>
<dbReference type="GO" id="GO:0140096">
    <property type="term" value="F:catalytic activity, acting on a protein"/>
    <property type="evidence" value="ECO:0007669"/>
    <property type="project" value="UniProtKB-ARBA"/>
</dbReference>
<evidence type="ECO:0000256" key="12">
    <source>
        <dbReference type="PIRSR" id="PIRSR001549-1"/>
    </source>
</evidence>
<dbReference type="CDD" id="cd00859">
    <property type="entry name" value="HisRS_anticodon"/>
    <property type="match status" value="1"/>
</dbReference>
<dbReference type="Pfam" id="PF03129">
    <property type="entry name" value="HGTP_anticodon"/>
    <property type="match status" value="1"/>
</dbReference>
<dbReference type="GO" id="GO:0006427">
    <property type="term" value="P:histidyl-tRNA aminoacylation"/>
    <property type="evidence" value="ECO:0007669"/>
    <property type="project" value="UniProtKB-UniRule"/>
</dbReference>
<organism evidence="14 15">
    <name type="scientific">Syntrophobotulus glycolicus (strain DSM 8271 / FlGlyR)</name>
    <dbReference type="NCBI Taxonomy" id="645991"/>
    <lineage>
        <taxon>Bacteria</taxon>
        <taxon>Bacillati</taxon>
        <taxon>Bacillota</taxon>
        <taxon>Clostridia</taxon>
        <taxon>Eubacteriales</taxon>
        <taxon>Desulfitobacteriaceae</taxon>
        <taxon>Syntrophobotulus</taxon>
    </lineage>
</organism>
<feature type="binding site" evidence="12">
    <location>
        <begin position="261"/>
        <end position="262"/>
    </location>
    <ligand>
        <name>L-histidine</name>
        <dbReference type="ChEBI" id="CHEBI:57595"/>
    </ligand>
</feature>
<keyword evidence="8 11" id="KW-0648">Protein biosynthesis</keyword>
<keyword evidence="6 11" id="KW-0547">Nucleotide-binding</keyword>
<feature type="binding site" evidence="12">
    <location>
        <begin position="81"/>
        <end position="83"/>
    </location>
    <ligand>
        <name>L-histidine</name>
        <dbReference type="ChEBI" id="CHEBI:57595"/>
    </ligand>
</feature>
<evidence type="ECO:0000256" key="2">
    <source>
        <dbReference type="ARBA" id="ARBA00008226"/>
    </source>
</evidence>
<evidence type="ECO:0000256" key="9">
    <source>
        <dbReference type="ARBA" id="ARBA00023146"/>
    </source>
</evidence>
<name>F0T250_SYNGF</name>
<dbReference type="HOGENOM" id="CLU_025113_1_1_9"/>
<dbReference type="FunFam" id="3.30.930.10:FF:000005">
    <property type="entry name" value="Histidine--tRNA ligase"/>
    <property type="match status" value="1"/>
</dbReference>
<feature type="binding site" evidence="12">
    <location>
        <position position="130"/>
    </location>
    <ligand>
        <name>L-histidine</name>
        <dbReference type="ChEBI" id="CHEBI:57595"/>
    </ligand>
</feature>
<protein>
    <recommendedName>
        <fullName evidence="11">Histidine--tRNA ligase</fullName>
        <ecNumber evidence="11">6.1.1.21</ecNumber>
    </recommendedName>
    <alternativeName>
        <fullName evidence="11">Histidyl-tRNA synthetase</fullName>
        <shortName evidence="11">HisRS</shortName>
    </alternativeName>
</protein>
<dbReference type="InterPro" id="IPR015807">
    <property type="entry name" value="His-tRNA-ligase"/>
</dbReference>
<feature type="binding site" evidence="12">
    <location>
        <position position="126"/>
    </location>
    <ligand>
        <name>L-histidine</name>
        <dbReference type="ChEBI" id="CHEBI:57595"/>
    </ligand>
</feature>
<dbReference type="InterPro" id="IPR033656">
    <property type="entry name" value="HisRS_anticodon"/>
</dbReference>
<dbReference type="Gene3D" id="3.40.50.800">
    <property type="entry name" value="Anticodon-binding domain"/>
    <property type="match status" value="1"/>
</dbReference>
<dbReference type="InterPro" id="IPR006195">
    <property type="entry name" value="aa-tRNA-synth_II"/>
</dbReference>
<dbReference type="Gene3D" id="3.30.930.10">
    <property type="entry name" value="Bira Bifunctional Protein, Domain 2"/>
    <property type="match status" value="1"/>
</dbReference>
<evidence type="ECO:0000313" key="15">
    <source>
        <dbReference type="Proteomes" id="UP000007488"/>
    </source>
</evidence>